<feature type="compositionally biased region" description="Polar residues" evidence="3">
    <location>
        <begin position="470"/>
        <end position="480"/>
    </location>
</feature>
<protein>
    <submittedName>
        <fullName evidence="5">13965_t:CDS:1</fullName>
    </submittedName>
</protein>
<feature type="compositionally biased region" description="Polar residues" evidence="3">
    <location>
        <begin position="539"/>
        <end position="566"/>
    </location>
</feature>
<accession>A0A9N9F7C4</accession>
<organism evidence="5 6">
    <name type="scientific">Funneliformis mosseae</name>
    <name type="common">Endomycorrhizal fungus</name>
    <name type="synonym">Glomus mosseae</name>
    <dbReference type="NCBI Taxonomy" id="27381"/>
    <lineage>
        <taxon>Eukaryota</taxon>
        <taxon>Fungi</taxon>
        <taxon>Fungi incertae sedis</taxon>
        <taxon>Mucoromycota</taxon>
        <taxon>Glomeromycotina</taxon>
        <taxon>Glomeromycetes</taxon>
        <taxon>Glomerales</taxon>
        <taxon>Glomeraceae</taxon>
        <taxon>Funneliformis</taxon>
    </lineage>
</organism>
<evidence type="ECO:0000256" key="1">
    <source>
        <dbReference type="ARBA" id="ARBA00008874"/>
    </source>
</evidence>
<dbReference type="InterPro" id="IPR011009">
    <property type="entry name" value="Kinase-like_dom_sf"/>
</dbReference>
<feature type="compositionally biased region" description="Basic and acidic residues" evidence="3">
    <location>
        <begin position="513"/>
        <end position="530"/>
    </location>
</feature>
<gene>
    <name evidence="5" type="ORF">FMOSSE_LOCUS4707</name>
</gene>
<dbReference type="FunFam" id="1.10.510.10:FF:000947">
    <property type="entry name" value="serine/threonine-protein kinase OSR1"/>
    <property type="match status" value="1"/>
</dbReference>
<proteinExistence type="inferred from homology"/>
<dbReference type="InterPro" id="IPR000719">
    <property type="entry name" value="Prot_kinase_dom"/>
</dbReference>
<dbReference type="Proteomes" id="UP000789375">
    <property type="component" value="Unassembled WGS sequence"/>
</dbReference>
<feature type="region of interest" description="Disordered" evidence="3">
    <location>
        <begin position="751"/>
        <end position="774"/>
    </location>
</feature>
<feature type="region of interest" description="Disordered" evidence="3">
    <location>
        <begin position="361"/>
        <end position="581"/>
    </location>
</feature>
<feature type="region of interest" description="Disordered" evidence="3">
    <location>
        <begin position="637"/>
        <end position="662"/>
    </location>
</feature>
<evidence type="ECO:0000313" key="5">
    <source>
        <dbReference type="EMBL" id="CAG8514389.1"/>
    </source>
</evidence>
<dbReference type="PANTHER" id="PTHR48014">
    <property type="entry name" value="SERINE/THREONINE-PROTEIN KINASE FRAY2"/>
    <property type="match status" value="1"/>
</dbReference>
<keyword evidence="2" id="KW-0067">ATP-binding</keyword>
<dbReference type="PROSITE" id="PS50011">
    <property type="entry name" value="PROTEIN_KINASE_DOM"/>
    <property type="match status" value="1"/>
</dbReference>
<name>A0A9N9F7C4_FUNMO</name>
<dbReference type="InterPro" id="IPR047173">
    <property type="entry name" value="STRAD_A/B-like"/>
</dbReference>
<evidence type="ECO:0000259" key="4">
    <source>
        <dbReference type="PROSITE" id="PS50011"/>
    </source>
</evidence>
<dbReference type="EMBL" id="CAJVPP010000815">
    <property type="protein sequence ID" value="CAG8514389.1"/>
    <property type="molecule type" value="Genomic_DNA"/>
</dbReference>
<dbReference type="GO" id="GO:0004672">
    <property type="term" value="F:protein kinase activity"/>
    <property type="evidence" value="ECO:0007669"/>
    <property type="project" value="InterPro"/>
</dbReference>
<comment type="similarity">
    <text evidence="1">Belongs to the protein kinase superfamily. STE Ser/Thr protein kinase family. STE20 subfamily.</text>
</comment>
<dbReference type="GO" id="GO:0043539">
    <property type="term" value="F:protein serine/threonine kinase activator activity"/>
    <property type="evidence" value="ECO:0007669"/>
    <property type="project" value="InterPro"/>
</dbReference>
<comment type="caution">
    <text evidence="5">The sequence shown here is derived from an EMBL/GenBank/DDBJ whole genome shotgun (WGS) entry which is preliminary data.</text>
</comment>
<dbReference type="InterPro" id="IPR017441">
    <property type="entry name" value="Protein_kinase_ATP_BS"/>
</dbReference>
<dbReference type="SUPFAM" id="SSF56112">
    <property type="entry name" value="Protein kinase-like (PK-like)"/>
    <property type="match status" value="1"/>
</dbReference>
<dbReference type="GO" id="GO:1902554">
    <property type="term" value="C:serine/threonine protein kinase complex"/>
    <property type="evidence" value="ECO:0007669"/>
    <property type="project" value="TreeGrafter"/>
</dbReference>
<dbReference type="GO" id="GO:0006611">
    <property type="term" value="P:protein export from nucleus"/>
    <property type="evidence" value="ECO:0007669"/>
    <property type="project" value="TreeGrafter"/>
</dbReference>
<reference evidence="5" key="1">
    <citation type="submission" date="2021-06" db="EMBL/GenBank/DDBJ databases">
        <authorList>
            <person name="Kallberg Y."/>
            <person name="Tangrot J."/>
            <person name="Rosling A."/>
        </authorList>
    </citation>
    <scope>NUCLEOTIDE SEQUENCE</scope>
    <source>
        <strain evidence="5">87-6 pot B 2015</strain>
    </source>
</reference>
<feature type="compositionally biased region" description="Polar residues" evidence="3">
    <location>
        <begin position="498"/>
        <end position="511"/>
    </location>
</feature>
<feature type="domain" description="Protein kinase" evidence="4">
    <location>
        <begin position="39"/>
        <end position="313"/>
    </location>
</feature>
<evidence type="ECO:0000256" key="2">
    <source>
        <dbReference type="PROSITE-ProRule" id="PRU10141"/>
    </source>
</evidence>
<feature type="binding site" evidence="2">
    <location>
        <position position="68"/>
    </location>
    <ligand>
        <name>ATP</name>
        <dbReference type="ChEBI" id="CHEBI:30616"/>
    </ligand>
</feature>
<dbReference type="Gene3D" id="1.10.510.10">
    <property type="entry name" value="Transferase(Phosphotransferase) domain 1"/>
    <property type="match status" value="1"/>
</dbReference>
<dbReference type="AlphaFoldDB" id="A0A9N9F7C4"/>
<feature type="compositionally biased region" description="Polar residues" evidence="3">
    <location>
        <begin position="418"/>
        <end position="461"/>
    </location>
</feature>
<evidence type="ECO:0000256" key="3">
    <source>
        <dbReference type="SAM" id="MobiDB-lite"/>
    </source>
</evidence>
<dbReference type="GO" id="GO:0005524">
    <property type="term" value="F:ATP binding"/>
    <property type="evidence" value="ECO:0007669"/>
    <property type="project" value="UniProtKB-UniRule"/>
</dbReference>
<dbReference type="Pfam" id="PF00069">
    <property type="entry name" value="Pkinase"/>
    <property type="match status" value="1"/>
</dbReference>
<feature type="compositionally biased region" description="Low complexity" evidence="3">
    <location>
        <begin position="640"/>
        <end position="649"/>
    </location>
</feature>
<evidence type="ECO:0000313" key="6">
    <source>
        <dbReference type="Proteomes" id="UP000789375"/>
    </source>
</evidence>
<keyword evidence="2" id="KW-0547">Nucleotide-binding</keyword>
<dbReference type="SMART" id="SM00220">
    <property type="entry name" value="S_TKc"/>
    <property type="match status" value="1"/>
</dbReference>
<dbReference type="Gene3D" id="3.30.200.20">
    <property type="entry name" value="Phosphorylase Kinase, domain 1"/>
    <property type="match status" value="1"/>
</dbReference>
<sequence length="774" mass="85342">MDKAPHMPKRTSSFHSGSFPVVNSSDDHIFSSNVEDYDINTNSPIGYGASAIVYGALYKPLNKRVAVKMIDLDFFERNQIDEVRRETQLMSLSKHTNVLRVYGSFVNESKLYIVTPYMSAGSCSDIMKTTHPDGFEEQVIAAILKQALLGLDYLHKNGHIHRQAIINLKENVNKDVKAGNLLVDEDGSVLLADFGVSSSLTENGDRRGFRRTFVGTPCWMAPEVMEHAGYDYKADIWSFGITALELSTGHAPFAKFPPLKVIMVTLSNDPPTLDRESTKHKYSKTFKEMIDMCLQKEPTKRPSTEKLLNHPFFKPAKRKDFLVSKILQHLPPLEERPHKRVQQKPITYNKGVTWDFAVDSEYRENDDQDSQEANDGTSEGKRVEFSVIGENNDASKTDSSAAVVPPKKSRFRVGDAVTESNKPLSLSVPSTPSAISVPSQNPLSKSQPPSAGTNFVSNPFSSGEKDEQNAQRIQPHQSQGIKKGRFSVESNGIRERTFSSGTLPESDNQLLPRSKESNENLTESNKKSRFEVQQPLDITLTSSSGSQNFSRESSVHSLSRDSTLSKGDTLLTKEGTINGGSLDVQTMEKAPEKPVGTKKGRFQVSSVDVPPKIDGSISPSGNLLTSETTYSPQSTFMGHSPSISPSSSILRGQGQHMMGSSSHIKTLLQQNETQRAILHELLSATSAAAIVGRMQPQQYNLQQFPSVNDLIVDLLFELRKENESLRRENEKLKKSPLLNSLASGKLTANFIPTTNAADPSSTKSASGNMSNALQ</sequence>
<dbReference type="PANTHER" id="PTHR48014:SF21">
    <property type="entry name" value="SERINE_THREONINE-PROTEIN KINASE FRAY2"/>
    <property type="match status" value="1"/>
</dbReference>
<keyword evidence="6" id="KW-1185">Reference proteome</keyword>
<dbReference type="PROSITE" id="PS00107">
    <property type="entry name" value="PROTEIN_KINASE_ATP"/>
    <property type="match status" value="1"/>
</dbReference>